<name>A0ABQ7SBR2_9ACAR</name>
<dbReference type="EMBL" id="JAIFTH010000066">
    <property type="protein sequence ID" value="KAG9510848.1"/>
    <property type="molecule type" value="Genomic_DNA"/>
</dbReference>
<dbReference type="InterPro" id="IPR016024">
    <property type="entry name" value="ARM-type_fold"/>
</dbReference>
<reference evidence="1 2" key="1">
    <citation type="submission" date="2020-10" db="EMBL/GenBank/DDBJ databases">
        <authorList>
            <person name="Klimov P.B."/>
            <person name="Dyachkov S.M."/>
            <person name="Chetverikov P.E."/>
        </authorList>
    </citation>
    <scope>NUCLEOTIDE SEQUENCE [LARGE SCALE GENOMIC DNA]</scope>
    <source>
        <strain evidence="1">BMOC 18-1129-001#AD2665</strain>
        <tissue evidence="1">Entire mites</tissue>
    </source>
</reference>
<accession>A0ABQ7SBR2</accession>
<evidence type="ECO:0000313" key="2">
    <source>
        <dbReference type="Proteomes" id="UP000825002"/>
    </source>
</evidence>
<dbReference type="SUPFAM" id="SSF48371">
    <property type="entry name" value="ARM repeat"/>
    <property type="match status" value="1"/>
</dbReference>
<evidence type="ECO:0000313" key="1">
    <source>
        <dbReference type="EMBL" id="KAG9510848.1"/>
    </source>
</evidence>
<dbReference type="InterPro" id="IPR011989">
    <property type="entry name" value="ARM-like"/>
</dbReference>
<dbReference type="Gene3D" id="1.25.10.10">
    <property type="entry name" value="Leucine-rich Repeat Variant"/>
    <property type="match status" value="1"/>
</dbReference>
<keyword evidence="2" id="KW-1185">Reference proteome</keyword>
<organism evidence="1 2">
    <name type="scientific">Fragariocoptes setiger</name>
    <dbReference type="NCBI Taxonomy" id="1670756"/>
    <lineage>
        <taxon>Eukaryota</taxon>
        <taxon>Metazoa</taxon>
        <taxon>Ecdysozoa</taxon>
        <taxon>Arthropoda</taxon>
        <taxon>Chelicerata</taxon>
        <taxon>Arachnida</taxon>
        <taxon>Acari</taxon>
        <taxon>Acariformes</taxon>
        <taxon>Trombidiformes</taxon>
        <taxon>Prostigmata</taxon>
        <taxon>Eupodina</taxon>
        <taxon>Eriophyoidea</taxon>
        <taxon>Phytoptidae</taxon>
        <taxon>Fragariocoptes</taxon>
    </lineage>
</organism>
<sequence>MHVGACLFHRYNKILPLNAMSDELFGRIIPEALKSLDADNEEEKSTAIDRLGQILSQNQSDLRERGYDRLIFQRLMDIVGYSDGQALAKALDVIHEHFIVKHKDYADTLDQIMETLLRRTAMSNEFPTVQICAQHINQLVDNMGSAVAKHSKQLLQMVDSNNFPDINHTLIELLNKIKCQLPATLVP</sequence>
<proteinExistence type="predicted"/>
<dbReference type="Proteomes" id="UP000825002">
    <property type="component" value="Unassembled WGS sequence"/>
</dbReference>
<gene>
    <name evidence="1" type="ORF">GZH46_00596</name>
</gene>
<comment type="caution">
    <text evidence="1">The sequence shown here is derived from an EMBL/GenBank/DDBJ whole genome shotgun (WGS) entry which is preliminary data.</text>
</comment>
<protein>
    <submittedName>
        <fullName evidence="1">Uncharacterized protein</fullName>
    </submittedName>
</protein>